<accession>A0AAV0TL24</accession>
<evidence type="ECO:0000259" key="6">
    <source>
        <dbReference type="PROSITE" id="PS51039"/>
    </source>
</evidence>
<sequence>MAHRSPSVFDETPAPETPEMVAKTSTPSSAPAAADVSVSSASATATASPSSSVVVSTPALTSTEGLPSAASPATAKASSDVLSPSPVVLQSGQTALTFRKSCLKRSKLSASTRCSTARVAPTEGVEALAEPKRHESKSAAHVGQKNRRRCWACKAKVGLAAVTCRCSFTFCSKHRYAEEHACAFNFKTAAKRKLVEENPVVVPSKVARIS</sequence>
<dbReference type="InterPro" id="IPR000058">
    <property type="entry name" value="Znf_AN1"/>
</dbReference>
<feature type="domain" description="AN1-type" evidence="6">
    <location>
        <begin position="144"/>
        <end position="190"/>
    </location>
</feature>
<dbReference type="AlphaFoldDB" id="A0AAV0TL24"/>
<reference evidence="7" key="1">
    <citation type="submission" date="2022-12" db="EMBL/GenBank/DDBJ databases">
        <authorList>
            <person name="Webb A."/>
        </authorList>
    </citation>
    <scope>NUCLEOTIDE SEQUENCE</scope>
    <source>
        <strain evidence="7">Hp1</strain>
    </source>
</reference>
<feature type="compositionally biased region" description="Low complexity" evidence="5">
    <location>
        <begin position="21"/>
        <end position="55"/>
    </location>
</feature>
<evidence type="ECO:0000313" key="7">
    <source>
        <dbReference type="EMBL" id="CAI5721916.1"/>
    </source>
</evidence>
<keyword evidence="3" id="KW-0862">Zinc</keyword>
<evidence type="ECO:0000256" key="5">
    <source>
        <dbReference type="SAM" id="MobiDB-lite"/>
    </source>
</evidence>
<evidence type="ECO:0000256" key="4">
    <source>
        <dbReference type="PROSITE-ProRule" id="PRU00449"/>
    </source>
</evidence>
<feature type="region of interest" description="Disordered" evidence="5">
    <location>
        <begin position="1"/>
        <end position="55"/>
    </location>
</feature>
<dbReference type="InterPro" id="IPR050652">
    <property type="entry name" value="AN1_A20_ZnFinger"/>
</dbReference>
<dbReference type="Gene3D" id="4.10.1110.10">
    <property type="entry name" value="AN1-like Zinc finger"/>
    <property type="match status" value="1"/>
</dbReference>
<name>A0AAV0TL24_HYABA</name>
<keyword evidence="8" id="KW-1185">Reference proteome</keyword>
<evidence type="ECO:0000256" key="2">
    <source>
        <dbReference type="ARBA" id="ARBA00022771"/>
    </source>
</evidence>
<dbReference type="InterPro" id="IPR035896">
    <property type="entry name" value="AN1-like_Znf"/>
</dbReference>
<dbReference type="GO" id="GO:0008270">
    <property type="term" value="F:zinc ion binding"/>
    <property type="evidence" value="ECO:0007669"/>
    <property type="project" value="UniProtKB-KW"/>
</dbReference>
<dbReference type="PANTHER" id="PTHR10634:SF67">
    <property type="entry name" value="AN1-TYPE ZINC FINGER PROTEIN 3"/>
    <property type="match status" value="1"/>
</dbReference>
<dbReference type="SMART" id="SM00154">
    <property type="entry name" value="ZnF_AN1"/>
    <property type="match status" value="1"/>
</dbReference>
<dbReference type="Pfam" id="PF01428">
    <property type="entry name" value="zf-AN1"/>
    <property type="match status" value="1"/>
</dbReference>
<comment type="caution">
    <text evidence="7">The sequence shown here is derived from an EMBL/GenBank/DDBJ whole genome shotgun (WGS) entry which is preliminary data.</text>
</comment>
<dbReference type="PROSITE" id="PS51039">
    <property type="entry name" value="ZF_AN1"/>
    <property type="match status" value="1"/>
</dbReference>
<gene>
    <name evidence="7" type="ORF">HBR001_LOCUS2740</name>
</gene>
<dbReference type="SUPFAM" id="SSF118310">
    <property type="entry name" value="AN1-like Zinc finger"/>
    <property type="match status" value="1"/>
</dbReference>
<keyword evidence="2 4" id="KW-0863">Zinc-finger</keyword>
<proteinExistence type="predicted"/>
<dbReference type="Proteomes" id="UP001162031">
    <property type="component" value="Unassembled WGS sequence"/>
</dbReference>
<dbReference type="EMBL" id="CANTFL010000393">
    <property type="protein sequence ID" value="CAI5721916.1"/>
    <property type="molecule type" value="Genomic_DNA"/>
</dbReference>
<evidence type="ECO:0000256" key="1">
    <source>
        <dbReference type="ARBA" id="ARBA00022723"/>
    </source>
</evidence>
<protein>
    <recommendedName>
        <fullName evidence="6">AN1-type domain-containing protein</fullName>
    </recommendedName>
</protein>
<evidence type="ECO:0000256" key="3">
    <source>
        <dbReference type="ARBA" id="ARBA00022833"/>
    </source>
</evidence>
<evidence type="ECO:0000313" key="8">
    <source>
        <dbReference type="Proteomes" id="UP001162031"/>
    </source>
</evidence>
<keyword evidence="1" id="KW-0479">Metal-binding</keyword>
<organism evidence="7 8">
    <name type="scientific">Hyaloperonospora brassicae</name>
    <name type="common">Brassica downy mildew</name>
    <name type="synonym">Peronospora brassicae</name>
    <dbReference type="NCBI Taxonomy" id="162125"/>
    <lineage>
        <taxon>Eukaryota</taxon>
        <taxon>Sar</taxon>
        <taxon>Stramenopiles</taxon>
        <taxon>Oomycota</taxon>
        <taxon>Peronosporomycetes</taxon>
        <taxon>Peronosporales</taxon>
        <taxon>Peronosporaceae</taxon>
        <taxon>Hyaloperonospora</taxon>
    </lineage>
</organism>
<dbReference type="PANTHER" id="PTHR10634">
    <property type="entry name" value="AN1-TYPE ZINC FINGER PROTEIN"/>
    <property type="match status" value="1"/>
</dbReference>